<protein>
    <submittedName>
        <fullName evidence="1">Uncharacterized protein</fullName>
    </submittedName>
</protein>
<gene>
    <name evidence="1" type="ORF">D7003_18720</name>
</gene>
<reference evidence="1 2" key="1">
    <citation type="submission" date="2018-10" db="EMBL/GenBank/DDBJ databases">
        <title>Genome sequencing of Arthrobacter oryzae TNB02.</title>
        <authorList>
            <person name="Cho Y.-J."/>
            <person name="Cho A."/>
            <person name="Kim O.-S."/>
        </authorList>
    </citation>
    <scope>NUCLEOTIDE SEQUENCE [LARGE SCALE GENOMIC DNA]</scope>
    <source>
        <strain evidence="1 2">TNB02</strain>
    </source>
</reference>
<dbReference type="RefSeq" id="WP_123256923.1">
    <property type="nucleotide sequence ID" value="NZ_RBED01000142.1"/>
</dbReference>
<comment type="caution">
    <text evidence="1">The sequence shown here is derived from an EMBL/GenBank/DDBJ whole genome shotgun (WGS) entry which is preliminary data.</text>
</comment>
<sequence>MPAITGTGAGDRAGTAAVTAAVAAEVFFTEVYPVFEPVTVTDIVFPARVLFGVNVGLVAPRIATPFALH</sequence>
<dbReference type="Proteomes" id="UP000273807">
    <property type="component" value="Unassembled WGS sequence"/>
</dbReference>
<organism evidence="1 2">
    <name type="scientific">Arthrobacter oryzae</name>
    <dbReference type="NCBI Taxonomy" id="409290"/>
    <lineage>
        <taxon>Bacteria</taxon>
        <taxon>Bacillati</taxon>
        <taxon>Actinomycetota</taxon>
        <taxon>Actinomycetes</taxon>
        <taxon>Micrococcales</taxon>
        <taxon>Micrococcaceae</taxon>
        <taxon>Arthrobacter</taxon>
    </lineage>
</organism>
<dbReference type="AlphaFoldDB" id="A0A3N0BL76"/>
<name>A0A3N0BL76_9MICC</name>
<evidence type="ECO:0000313" key="1">
    <source>
        <dbReference type="EMBL" id="RNL49205.1"/>
    </source>
</evidence>
<evidence type="ECO:0000313" key="2">
    <source>
        <dbReference type="Proteomes" id="UP000273807"/>
    </source>
</evidence>
<keyword evidence="2" id="KW-1185">Reference proteome</keyword>
<accession>A0A3N0BL76</accession>
<proteinExistence type="predicted"/>
<dbReference type="EMBL" id="RBED01000142">
    <property type="protein sequence ID" value="RNL49205.1"/>
    <property type="molecule type" value="Genomic_DNA"/>
</dbReference>